<evidence type="ECO:0000256" key="1">
    <source>
        <dbReference type="SAM" id="Phobius"/>
    </source>
</evidence>
<sequence>MDKKKIIYGIIAIIVVILGYFNYFGEEKDLSELEQVIETTNVTYKNEDYIVEAELQKDYVKENETGFEKAKAKVNDMLISGDNVFIDKLRNLALKNNILGISPNGWSFKAETADYNKLKDEIKSTTGVTATNEKRGIKISGKNFITDSKMSYIELTEDVTLENESVAIKGDKGEYSDLTKIVVLSDNITLEGRGDNLGLVDGNFKTLKYNSESRILEAWEPFDILYKGIKLSAESLYFKEDTEALKISKNVVIETNGFKIYVDRLDKKDNSEIIKIAGKIKGSDGVYSFEGDKGEYNTESKILTILGNIKGNSTKGEKLFGDRLVYNTESKLMTFYAEKNVKYSSEDGELVAKIFSYNTETKEMNTDGAYTFIGPKYESKGKNLYYNERTKDIKITDGYLLDKNKNQKLSGKNIAHNLITQDSSIVGKALMEDEKYSLSSESIIYTGIDKNAKINGEYIVKSQDSGMKLYGKDAIYNQGNGEFLSAGNVKLQNGNYMANGTDLTYNTKTGLGKLGSSIEIVNPKDNIRITGDTFSFKNGEYLEIAGNLHMEGENVIVDSEVAKYDLRDKNIYIPEKIDFKTKDGKTYGIMSNGVYYPKGSKFVGDNFNGKSNTATLTSKKMTYFSQEEKALFKGKVLMKDTDFVFKGESVEYYPKTEVIKSLEKYVVDYRDFVFKGDNGVFNNKTGILDGNRSDITSINGDRFISDKVHGDLNEMIIDFTGNVNGHVNDEGVITTFSGEFSRVYFKNVGKYEILRSEIRDNAVFIQDNKKLESDYIEVDSNRNLLFSNENTKFTLVDEINGQITIESAVAEIDIKRDLAILIGNVHIKNNNPEYGLSEVTADRGIIKQKVGTVELIGKVKIENNESIVQADRGIYNMNTKKIKASGNVYVDYKK</sequence>
<dbReference type="Gene3D" id="2.60.450.10">
    <property type="entry name" value="Lipopolysaccharide (LPS) transport protein A like domain"/>
    <property type="match status" value="3"/>
</dbReference>
<evidence type="ECO:0000313" key="2">
    <source>
        <dbReference type="EMBL" id="STO31608.1"/>
    </source>
</evidence>
<organism evidence="2 3">
    <name type="scientific">Fusobacterium necrogenes</name>
    <dbReference type="NCBI Taxonomy" id="858"/>
    <lineage>
        <taxon>Bacteria</taxon>
        <taxon>Fusobacteriati</taxon>
        <taxon>Fusobacteriota</taxon>
        <taxon>Fusobacteriia</taxon>
        <taxon>Fusobacteriales</taxon>
        <taxon>Fusobacteriaceae</taxon>
        <taxon>Fusobacterium</taxon>
    </lineage>
</organism>
<dbReference type="InterPro" id="IPR052363">
    <property type="entry name" value="LPS_export_LptC"/>
</dbReference>
<evidence type="ECO:0000313" key="3">
    <source>
        <dbReference type="Proteomes" id="UP000255328"/>
    </source>
</evidence>
<keyword evidence="1" id="KW-0472">Membrane</keyword>
<dbReference type="GO" id="GO:0015920">
    <property type="term" value="P:lipopolysaccharide transport"/>
    <property type="evidence" value="ECO:0007669"/>
    <property type="project" value="TreeGrafter"/>
</dbReference>
<dbReference type="GO" id="GO:0030288">
    <property type="term" value="C:outer membrane-bounded periplasmic space"/>
    <property type="evidence" value="ECO:0007669"/>
    <property type="project" value="TreeGrafter"/>
</dbReference>
<dbReference type="GO" id="GO:0017089">
    <property type="term" value="F:glycolipid transfer activity"/>
    <property type="evidence" value="ECO:0007669"/>
    <property type="project" value="TreeGrafter"/>
</dbReference>
<accession>A0A377GXC1</accession>
<dbReference type="PANTHER" id="PTHR37481">
    <property type="entry name" value="LIPOPOLYSACCHARIDE EXPORT SYSTEM PROTEIN LPTC"/>
    <property type="match status" value="1"/>
</dbReference>
<dbReference type="Proteomes" id="UP000255328">
    <property type="component" value="Unassembled WGS sequence"/>
</dbReference>
<dbReference type="AlphaFoldDB" id="A0A377GXC1"/>
<name>A0A377GXC1_9FUSO</name>
<dbReference type="PANTHER" id="PTHR37481:SF1">
    <property type="entry name" value="LIPOPOLYSACCHARIDE EXPORT SYSTEM PROTEIN LPTC"/>
    <property type="match status" value="1"/>
</dbReference>
<proteinExistence type="predicted"/>
<dbReference type="OrthoDB" id="89860at2"/>
<gene>
    <name evidence="2" type="ORF">NCTC10723_01062</name>
</gene>
<keyword evidence="3" id="KW-1185">Reference proteome</keyword>
<keyword evidence="1" id="KW-1133">Transmembrane helix</keyword>
<keyword evidence="1" id="KW-0812">Transmembrane</keyword>
<protein>
    <submittedName>
        <fullName evidence="2">Organic solvent tolerance protein OstA</fullName>
    </submittedName>
</protein>
<dbReference type="RefSeq" id="WP_115270062.1">
    <property type="nucleotide sequence ID" value="NZ_UGGU01000003.1"/>
</dbReference>
<reference evidence="2 3" key="1">
    <citation type="submission" date="2018-06" db="EMBL/GenBank/DDBJ databases">
        <authorList>
            <consortium name="Pathogen Informatics"/>
            <person name="Doyle S."/>
        </authorList>
    </citation>
    <scope>NUCLEOTIDE SEQUENCE [LARGE SCALE GENOMIC DNA]</scope>
    <source>
        <strain evidence="2 3">NCTC10723</strain>
    </source>
</reference>
<feature type="transmembrane region" description="Helical" evidence="1">
    <location>
        <begin position="7"/>
        <end position="25"/>
    </location>
</feature>
<dbReference type="GO" id="GO:0005886">
    <property type="term" value="C:plasma membrane"/>
    <property type="evidence" value="ECO:0007669"/>
    <property type="project" value="TreeGrafter"/>
</dbReference>
<dbReference type="EMBL" id="UGGU01000003">
    <property type="protein sequence ID" value="STO31608.1"/>
    <property type="molecule type" value="Genomic_DNA"/>
</dbReference>